<accession>A0A1A9UQ20</accession>
<dbReference type="STRING" id="7395.A0A1A9UQ20"/>
<dbReference type="GO" id="GO:0003700">
    <property type="term" value="F:DNA-binding transcription factor activity"/>
    <property type="evidence" value="ECO:0007669"/>
    <property type="project" value="InterPro"/>
</dbReference>
<evidence type="ECO:0000256" key="3">
    <source>
        <dbReference type="ARBA" id="ARBA00023163"/>
    </source>
</evidence>
<evidence type="ECO:0000313" key="8">
    <source>
        <dbReference type="Proteomes" id="UP000078200"/>
    </source>
</evidence>
<evidence type="ECO:0000313" key="7">
    <source>
        <dbReference type="EnsemblMetazoa" id="GAUT011735-PA"/>
    </source>
</evidence>
<keyword evidence="3" id="KW-0804">Transcription</keyword>
<sequence length="487" mass="54182">MNASYAIGEVDKETGLLLNLSQKSNIFVGGDQTPTPTSLIKNCEEVGLFEDLQHVNPFEETFRRACEQSVYQSPTIHPNSAALNTNEDSLHTPQVFPQFDIAAEGGICDVENIDKQTLDTPVLCKDVQATKQISTGTNEPTTGKERNDVEMNSCAAEKAITPQVIPSISFMPPNVIQLQPQVITLTIPASNTHISQENTTLVAENIKSRPLILPKLTENSRVHTAESVNVSTTAIQCRTAIESIRNSSSSVNEPSSASLTPTSQLPIKERLKAILNQNSKAHQVSEWSSSINHKFHLNKSKYKLPKACSSNDAMERRRAASSRYRHKMRDEHKELIKRNYELKTENEKLKQRIKHLEVEMRKLQQSNTEQPFKSKIVIFFGSTYMNMFSMFAASNSSLPAQLHIPASTIHLLMNIPKIKGESGAEEVIELAEVEMEDSNDNTFASAPYRSPTVEQTDLPSFEDDTSLLSFEDDSGSISILVGVFKFI</sequence>
<comment type="subcellular location">
    <subcellularLocation>
        <location evidence="1">Nucleus</location>
    </subcellularLocation>
</comment>
<evidence type="ECO:0000256" key="4">
    <source>
        <dbReference type="ARBA" id="ARBA00023242"/>
    </source>
</evidence>
<evidence type="ECO:0000259" key="6">
    <source>
        <dbReference type="PROSITE" id="PS50217"/>
    </source>
</evidence>
<name>A0A1A9UQ20_GLOAU</name>
<protein>
    <recommendedName>
        <fullName evidence="6">BZIP domain-containing protein</fullName>
    </recommendedName>
</protein>
<keyword evidence="5" id="KW-0175">Coiled coil</keyword>
<evidence type="ECO:0000256" key="5">
    <source>
        <dbReference type="SAM" id="Coils"/>
    </source>
</evidence>
<reference evidence="7" key="1">
    <citation type="submission" date="2020-05" db="UniProtKB">
        <authorList>
            <consortium name="EnsemblMetazoa"/>
        </authorList>
    </citation>
    <scope>IDENTIFICATION</scope>
    <source>
        <strain evidence="7">TTRI</strain>
    </source>
</reference>
<dbReference type="PROSITE" id="PS50217">
    <property type="entry name" value="BZIP"/>
    <property type="match status" value="1"/>
</dbReference>
<organism evidence="7 8">
    <name type="scientific">Glossina austeni</name>
    <name type="common">Savannah tsetse fly</name>
    <dbReference type="NCBI Taxonomy" id="7395"/>
    <lineage>
        <taxon>Eukaryota</taxon>
        <taxon>Metazoa</taxon>
        <taxon>Ecdysozoa</taxon>
        <taxon>Arthropoda</taxon>
        <taxon>Hexapoda</taxon>
        <taxon>Insecta</taxon>
        <taxon>Pterygota</taxon>
        <taxon>Neoptera</taxon>
        <taxon>Endopterygota</taxon>
        <taxon>Diptera</taxon>
        <taxon>Brachycera</taxon>
        <taxon>Muscomorpha</taxon>
        <taxon>Hippoboscoidea</taxon>
        <taxon>Glossinidae</taxon>
        <taxon>Glossina</taxon>
    </lineage>
</organism>
<keyword evidence="4" id="KW-0539">Nucleus</keyword>
<feature type="domain" description="BZIP" evidence="6">
    <location>
        <begin position="314"/>
        <end position="370"/>
    </location>
</feature>
<dbReference type="GO" id="GO:0005634">
    <property type="term" value="C:nucleus"/>
    <property type="evidence" value="ECO:0007669"/>
    <property type="project" value="UniProtKB-SubCell"/>
</dbReference>
<dbReference type="InterPro" id="IPR004827">
    <property type="entry name" value="bZIP"/>
</dbReference>
<evidence type="ECO:0000256" key="2">
    <source>
        <dbReference type="ARBA" id="ARBA00023015"/>
    </source>
</evidence>
<dbReference type="EnsemblMetazoa" id="GAUT011735-RA">
    <property type="protein sequence ID" value="GAUT011735-PA"/>
    <property type="gene ID" value="GAUT011735"/>
</dbReference>
<dbReference type="VEuPathDB" id="VectorBase:GAUT011735"/>
<evidence type="ECO:0000256" key="1">
    <source>
        <dbReference type="ARBA" id="ARBA00004123"/>
    </source>
</evidence>
<dbReference type="PANTHER" id="PTHR19304">
    <property type="entry name" value="CYCLIC-AMP RESPONSE ELEMENT BINDING PROTEIN"/>
    <property type="match status" value="1"/>
</dbReference>
<dbReference type="AlphaFoldDB" id="A0A1A9UQ20"/>
<dbReference type="Gene3D" id="1.20.5.170">
    <property type="match status" value="1"/>
</dbReference>
<feature type="coiled-coil region" evidence="5">
    <location>
        <begin position="332"/>
        <end position="366"/>
    </location>
</feature>
<dbReference type="InterPro" id="IPR051027">
    <property type="entry name" value="bZIP_transcription_factors"/>
</dbReference>
<proteinExistence type="predicted"/>
<dbReference type="Proteomes" id="UP000078200">
    <property type="component" value="Unassembled WGS sequence"/>
</dbReference>
<keyword evidence="8" id="KW-1185">Reference proteome</keyword>
<keyword evidence="2" id="KW-0805">Transcription regulation</keyword>